<comment type="caution">
    <text evidence="1">The sequence shown here is derived from an EMBL/GenBank/DDBJ whole genome shotgun (WGS) entry which is preliminary data.</text>
</comment>
<dbReference type="EMBL" id="CM023482">
    <property type="protein sequence ID" value="KAH6939673.1"/>
    <property type="molecule type" value="Genomic_DNA"/>
</dbReference>
<evidence type="ECO:0000313" key="1">
    <source>
        <dbReference type="EMBL" id="KAH6939673.1"/>
    </source>
</evidence>
<name>A0ACB7SXR5_HYAAI</name>
<dbReference type="Proteomes" id="UP000821845">
    <property type="component" value="Chromosome 2"/>
</dbReference>
<reference evidence="1" key="1">
    <citation type="submission" date="2020-05" db="EMBL/GenBank/DDBJ databases">
        <title>Large-scale comparative analyses of tick genomes elucidate their genetic diversity and vector capacities.</title>
        <authorList>
            <person name="Jia N."/>
            <person name="Wang J."/>
            <person name="Shi W."/>
            <person name="Du L."/>
            <person name="Sun Y."/>
            <person name="Zhan W."/>
            <person name="Jiang J."/>
            <person name="Wang Q."/>
            <person name="Zhang B."/>
            <person name="Ji P."/>
            <person name="Sakyi L.B."/>
            <person name="Cui X."/>
            <person name="Yuan T."/>
            <person name="Jiang B."/>
            <person name="Yang W."/>
            <person name="Lam T.T.-Y."/>
            <person name="Chang Q."/>
            <person name="Ding S."/>
            <person name="Wang X."/>
            <person name="Zhu J."/>
            <person name="Ruan X."/>
            <person name="Zhao L."/>
            <person name="Wei J."/>
            <person name="Que T."/>
            <person name="Du C."/>
            <person name="Cheng J."/>
            <person name="Dai P."/>
            <person name="Han X."/>
            <person name="Huang E."/>
            <person name="Gao Y."/>
            <person name="Liu J."/>
            <person name="Shao H."/>
            <person name="Ye R."/>
            <person name="Li L."/>
            <person name="Wei W."/>
            <person name="Wang X."/>
            <person name="Wang C."/>
            <person name="Yang T."/>
            <person name="Huo Q."/>
            <person name="Li W."/>
            <person name="Guo W."/>
            <person name="Chen H."/>
            <person name="Zhou L."/>
            <person name="Ni X."/>
            <person name="Tian J."/>
            <person name="Zhou Y."/>
            <person name="Sheng Y."/>
            <person name="Liu T."/>
            <person name="Pan Y."/>
            <person name="Xia L."/>
            <person name="Li J."/>
            <person name="Zhao F."/>
            <person name="Cao W."/>
        </authorList>
    </citation>
    <scope>NUCLEOTIDE SEQUENCE</scope>
    <source>
        <strain evidence="1">Hyas-2018</strain>
    </source>
</reference>
<sequence length="96" mass="10435">MDGFLRRFDDFLQVKLGAEEAVIAAVLHPYFKLRWLSGADPETYSHVQQLAEKAVLGSLATASDIAGASPHPSTSATNASDEFFSFEQGDYLNAIL</sequence>
<proteinExistence type="predicted"/>
<evidence type="ECO:0000313" key="2">
    <source>
        <dbReference type="Proteomes" id="UP000821845"/>
    </source>
</evidence>
<keyword evidence="2" id="KW-1185">Reference proteome</keyword>
<protein>
    <submittedName>
        <fullName evidence="1">Uncharacterized protein</fullName>
    </submittedName>
</protein>
<organism evidence="1 2">
    <name type="scientific">Hyalomma asiaticum</name>
    <name type="common">Tick</name>
    <dbReference type="NCBI Taxonomy" id="266040"/>
    <lineage>
        <taxon>Eukaryota</taxon>
        <taxon>Metazoa</taxon>
        <taxon>Ecdysozoa</taxon>
        <taxon>Arthropoda</taxon>
        <taxon>Chelicerata</taxon>
        <taxon>Arachnida</taxon>
        <taxon>Acari</taxon>
        <taxon>Parasitiformes</taxon>
        <taxon>Ixodida</taxon>
        <taxon>Ixodoidea</taxon>
        <taxon>Ixodidae</taxon>
        <taxon>Hyalomminae</taxon>
        <taxon>Hyalomma</taxon>
    </lineage>
</organism>
<gene>
    <name evidence="1" type="ORF">HPB50_020426</name>
</gene>
<accession>A0ACB7SXR5</accession>